<dbReference type="EMBL" id="CM023487">
    <property type="protein sequence ID" value="KAH6925855.1"/>
    <property type="molecule type" value="Genomic_DNA"/>
</dbReference>
<evidence type="ECO:0000313" key="2">
    <source>
        <dbReference type="Proteomes" id="UP000821845"/>
    </source>
</evidence>
<proteinExistence type="predicted"/>
<reference evidence="1" key="1">
    <citation type="submission" date="2020-05" db="EMBL/GenBank/DDBJ databases">
        <title>Large-scale comparative analyses of tick genomes elucidate their genetic diversity and vector capacities.</title>
        <authorList>
            <person name="Jia N."/>
            <person name="Wang J."/>
            <person name="Shi W."/>
            <person name="Du L."/>
            <person name="Sun Y."/>
            <person name="Zhan W."/>
            <person name="Jiang J."/>
            <person name="Wang Q."/>
            <person name="Zhang B."/>
            <person name="Ji P."/>
            <person name="Sakyi L.B."/>
            <person name="Cui X."/>
            <person name="Yuan T."/>
            <person name="Jiang B."/>
            <person name="Yang W."/>
            <person name="Lam T.T.-Y."/>
            <person name="Chang Q."/>
            <person name="Ding S."/>
            <person name="Wang X."/>
            <person name="Zhu J."/>
            <person name="Ruan X."/>
            <person name="Zhao L."/>
            <person name="Wei J."/>
            <person name="Que T."/>
            <person name="Du C."/>
            <person name="Cheng J."/>
            <person name="Dai P."/>
            <person name="Han X."/>
            <person name="Huang E."/>
            <person name="Gao Y."/>
            <person name="Liu J."/>
            <person name="Shao H."/>
            <person name="Ye R."/>
            <person name="Li L."/>
            <person name="Wei W."/>
            <person name="Wang X."/>
            <person name="Wang C."/>
            <person name="Yang T."/>
            <person name="Huo Q."/>
            <person name="Li W."/>
            <person name="Guo W."/>
            <person name="Chen H."/>
            <person name="Zhou L."/>
            <person name="Ni X."/>
            <person name="Tian J."/>
            <person name="Zhou Y."/>
            <person name="Sheng Y."/>
            <person name="Liu T."/>
            <person name="Pan Y."/>
            <person name="Xia L."/>
            <person name="Li J."/>
            <person name="Zhao F."/>
            <person name="Cao W."/>
        </authorList>
    </citation>
    <scope>NUCLEOTIDE SEQUENCE</scope>
    <source>
        <strain evidence="1">Hyas-2018</strain>
    </source>
</reference>
<gene>
    <name evidence="1" type="ORF">HPB50_011302</name>
</gene>
<dbReference type="Proteomes" id="UP000821845">
    <property type="component" value="Chromosome 7"/>
</dbReference>
<accession>A0ACB7RTM1</accession>
<sequence length="60" mass="6877">MTQYEPVPSETCGDSQEEARAAFENLDLVKSYLSGYTINYRRLCTRSEGRVFHIFRGIGL</sequence>
<keyword evidence="2" id="KW-1185">Reference proteome</keyword>
<comment type="caution">
    <text evidence="1">The sequence shown here is derived from an EMBL/GenBank/DDBJ whole genome shotgun (WGS) entry which is preliminary data.</text>
</comment>
<name>A0ACB7RTM1_HYAAI</name>
<protein>
    <submittedName>
        <fullName evidence="1">Uncharacterized protein</fullName>
    </submittedName>
</protein>
<evidence type="ECO:0000313" key="1">
    <source>
        <dbReference type="EMBL" id="KAH6925855.1"/>
    </source>
</evidence>
<organism evidence="1 2">
    <name type="scientific">Hyalomma asiaticum</name>
    <name type="common">Tick</name>
    <dbReference type="NCBI Taxonomy" id="266040"/>
    <lineage>
        <taxon>Eukaryota</taxon>
        <taxon>Metazoa</taxon>
        <taxon>Ecdysozoa</taxon>
        <taxon>Arthropoda</taxon>
        <taxon>Chelicerata</taxon>
        <taxon>Arachnida</taxon>
        <taxon>Acari</taxon>
        <taxon>Parasitiformes</taxon>
        <taxon>Ixodida</taxon>
        <taxon>Ixodoidea</taxon>
        <taxon>Ixodidae</taxon>
        <taxon>Hyalomminae</taxon>
        <taxon>Hyalomma</taxon>
    </lineage>
</organism>